<dbReference type="WBParaSite" id="ACRNAN_scaffold241.g21369.t1">
    <property type="protein sequence ID" value="ACRNAN_scaffold241.g21369.t1"/>
    <property type="gene ID" value="ACRNAN_scaffold241.g21369"/>
</dbReference>
<evidence type="ECO:0000256" key="4">
    <source>
        <dbReference type="ARBA" id="ARBA00023015"/>
    </source>
</evidence>
<dbReference type="GO" id="GO:0016592">
    <property type="term" value="C:mediator complex"/>
    <property type="evidence" value="ECO:0007669"/>
    <property type="project" value="InterPro"/>
</dbReference>
<evidence type="ECO:0000313" key="10">
    <source>
        <dbReference type="Proteomes" id="UP000887540"/>
    </source>
</evidence>
<feature type="region of interest" description="Disordered" evidence="9">
    <location>
        <begin position="133"/>
        <end position="290"/>
    </location>
</feature>
<protein>
    <recommendedName>
        <fullName evidence="3 8">Mediator of RNA polymerase II transcription subunit 4</fullName>
    </recommendedName>
    <alternativeName>
        <fullName evidence="7 8">Mediator complex subunit 4</fullName>
    </alternativeName>
</protein>
<evidence type="ECO:0000256" key="8">
    <source>
        <dbReference type="RuleBase" id="RU364141"/>
    </source>
</evidence>
<keyword evidence="5 8" id="KW-0804">Transcription</keyword>
<reference evidence="11" key="1">
    <citation type="submission" date="2022-11" db="UniProtKB">
        <authorList>
            <consortium name="WormBaseParasite"/>
        </authorList>
    </citation>
    <scope>IDENTIFICATION</scope>
</reference>
<evidence type="ECO:0000256" key="9">
    <source>
        <dbReference type="SAM" id="MobiDB-lite"/>
    </source>
</evidence>
<evidence type="ECO:0000256" key="2">
    <source>
        <dbReference type="ARBA" id="ARBA00009626"/>
    </source>
</evidence>
<feature type="compositionally biased region" description="Polar residues" evidence="9">
    <location>
        <begin position="140"/>
        <end position="155"/>
    </location>
</feature>
<dbReference type="PANTHER" id="PTHR13208">
    <property type="entry name" value="MEDIATOR OF RNA POLYMERASE II TRANSCRIPTION SUBUNIT 4"/>
    <property type="match status" value="1"/>
</dbReference>
<feature type="compositionally biased region" description="Low complexity" evidence="9">
    <location>
        <begin position="177"/>
        <end position="216"/>
    </location>
</feature>
<gene>
    <name evidence="8" type="primary">MED4</name>
</gene>
<keyword evidence="4 8" id="KW-0805">Transcription regulation</keyword>
<comment type="subcellular location">
    <subcellularLocation>
        <location evidence="1 8">Nucleus</location>
    </subcellularLocation>
</comment>
<comment type="subunit">
    <text evidence="8">Component of the Mediator complex.</text>
</comment>
<evidence type="ECO:0000256" key="1">
    <source>
        <dbReference type="ARBA" id="ARBA00004123"/>
    </source>
</evidence>
<keyword evidence="10" id="KW-1185">Reference proteome</keyword>
<sequence length="290" mass="31403">MELFLEKKKDTVALLRKVHAHKQREEYIRTLEKCVEDRNTVIESIMNELKLTEAALSEAVFQAGKKLKSVHQSEKHRVNSEEIIRFAHQISKSNSVAAPLSWQQGDPSRPFPTEIDFRMSALSNSRVQAPAATTPALSLLRQQSTSGSLNRSTSAAMLRGGVSPLPTGPYSNPLQPPSARAWSPSPRAVFTTTSPSPRGRQPSSSSGRISSPRQSTQPNILIRRPSQSPRMVQSPLTGPSPISSSAPTTSPAMNVQLSFQGSSKNILSTDNGDHLMSSDSSSSSSSDEAS</sequence>
<feature type="compositionally biased region" description="Low complexity" evidence="9">
    <location>
        <begin position="277"/>
        <end position="290"/>
    </location>
</feature>
<proteinExistence type="inferred from homology"/>
<dbReference type="AlphaFoldDB" id="A0A914DDA6"/>
<evidence type="ECO:0000256" key="6">
    <source>
        <dbReference type="ARBA" id="ARBA00023242"/>
    </source>
</evidence>
<feature type="compositionally biased region" description="Polar residues" evidence="9">
    <location>
        <begin position="253"/>
        <end position="270"/>
    </location>
</feature>
<dbReference type="InterPro" id="IPR019258">
    <property type="entry name" value="Mediator_Med4"/>
</dbReference>
<dbReference type="Pfam" id="PF10018">
    <property type="entry name" value="Med4"/>
    <property type="match status" value="1"/>
</dbReference>
<feature type="compositionally biased region" description="Low complexity" evidence="9">
    <location>
        <begin position="239"/>
        <end position="252"/>
    </location>
</feature>
<comment type="similarity">
    <text evidence="2 8">Belongs to the Mediator complex subunit 4 family.</text>
</comment>
<keyword evidence="6 8" id="KW-0539">Nucleus</keyword>
<comment type="function">
    <text evidence="8">Component of the Mediator complex, a coactivator involved in the regulated transcription of nearly all RNA polymerase II-dependent genes. Mediator functions as a bridge to convey information from gene-specific regulatory proteins to the basal RNA polymerase II transcription machinery. Mediator is recruited to promoters by direct interactions with regulatory proteins and serves as a scaffold for the assembly of a functional preinitiation complex with RNA polymerase II and the general transcription factors.</text>
</comment>
<dbReference type="GO" id="GO:0003712">
    <property type="term" value="F:transcription coregulator activity"/>
    <property type="evidence" value="ECO:0007669"/>
    <property type="project" value="InterPro"/>
</dbReference>
<dbReference type="PANTHER" id="PTHR13208:SF2">
    <property type="entry name" value="MEDIATOR OF RNA POLYMERASE II TRANSCRIPTION SUBUNIT 4"/>
    <property type="match status" value="1"/>
</dbReference>
<organism evidence="10 11">
    <name type="scientific">Acrobeloides nanus</name>
    <dbReference type="NCBI Taxonomy" id="290746"/>
    <lineage>
        <taxon>Eukaryota</taxon>
        <taxon>Metazoa</taxon>
        <taxon>Ecdysozoa</taxon>
        <taxon>Nematoda</taxon>
        <taxon>Chromadorea</taxon>
        <taxon>Rhabditida</taxon>
        <taxon>Tylenchina</taxon>
        <taxon>Cephalobomorpha</taxon>
        <taxon>Cephaloboidea</taxon>
        <taxon>Cephalobidae</taxon>
        <taxon>Acrobeloides</taxon>
    </lineage>
</organism>
<dbReference type="GO" id="GO:0070847">
    <property type="term" value="C:core mediator complex"/>
    <property type="evidence" value="ECO:0007669"/>
    <property type="project" value="TreeGrafter"/>
</dbReference>
<evidence type="ECO:0000256" key="5">
    <source>
        <dbReference type="ARBA" id="ARBA00023163"/>
    </source>
</evidence>
<evidence type="ECO:0000256" key="3">
    <source>
        <dbReference type="ARBA" id="ARBA00020629"/>
    </source>
</evidence>
<evidence type="ECO:0000256" key="7">
    <source>
        <dbReference type="ARBA" id="ARBA00031257"/>
    </source>
</evidence>
<accession>A0A914DDA6</accession>
<dbReference type="GO" id="GO:0006357">
    <property type="term" value="P:regulation of transcription by RNA polymerase II"/>
    <property type="evidence" value="ECO:0007669"/>
    <property type="project" value="InterPro"/>
</dbReference>
<name>A0A914DDA6_9BILA</name>
<keyword evidence="8" id="KW-0010">Activator</keyword>
<feature type="compositionally biased region" description="Polar residues" evidence="9">
    <location>
        <begin position="225"/>
        <end position="237"/>
    </location>
</feature>
<dbReference type="Proteomes" id="UP000887540">
    <property type="component" value="Unplaced"/>
</dbReference>
<evidence type="ECO:0000313" key="11">
    <source>
        <dbReference type="WBParaSite" id="ACRNAN_scaffold241.g21369.t1"/>
    </source>
</evidence>